<comment type="pathway">
    <text evidence="5">Cofactor biosynthesis; nicotinate biosynthesis; nicotinate from nicotinamide: step 1/1.</text>
</comment>
<dbReference type="PANTHER" id="PTHR11080">
    <property type="entry name" value="PYRAZINAMIDASE/NICOTINAMIDASE"/>
    <property type="match status" value="1"/>
</dbReference>
<dbReference type="EC" id="3.5.1.19" evidence="6"/>
<feature type="domain" description="Isochorismatase-like" evidence="8">
    <location>
        <begin position="5"/>
        <end position="168"/>
    </location>
</feature>
<dbReference type="SUPFAM" id="SSF52499">
    <property type="entry name" value="Isochorismatase-like hydrolases"/>
    <property type="match status" value="1"/>
</dbReference>
<keyword evidence="10" id="KW-1185">Reference proteome</keyword>
<evidence type="ECO:0000256" key="6">
    <source>
        <dbReference type="ARBA" id="ARBA00039017"/>
    </source>
</evidence>
<keyword evidence="4 9" id="KW-0378">Hydrolase</keyword>
<dbReference type="AlphaFoldDB" id="A0A7W6JS65"/>
<dbReference type="Pfam" id="PF00857">
    <property type="entry name" value="Isochorismatase"/>
    <property type="match status" value="1"/>
</dbReference>
<dbReference type="InterPro" id="IPR052347">
    <property type="entry name" value="Isochorismatase_Nicotinamidase"/>
</dbReference>
<protein>
    <recommendedName>
        <fullName evidence="6">nicotinamidase</fullName>
        <ecNumber evidence="6">3.5.1.19</ecNumber>
    </recommendedName>
    <alternativeName>
        <fullName evidence="7">Nicotinamide deamidase</fullName>
    </alternativeName>
</protein>
<dbReference type="GO" id="GO:0019363">
    <property type="term" value="P:pyridine nucleotide biosynthetic process"/>
    <property type="evidence" value="ECO:0007669"/>
    <property type="project" value="UniProtKB-KW"/>
</dbReference>
<evidence type="ECO:0000256" key="2">
    <source>
        <dbReference type="ARBA" id="ARBA00022642"/>
    </source>
</evidence>
<dbReference type="InterPro" id="IPR000868">
    <property type="entry name" value="Isochorismatase-like_dom"/>
</dbReference>
<dbReference type="EMBL" id="JACIEH010000002">
    <property type="protein sequence ID" value="MBB4098576.1"/>
    <property type="molecule type" value="Genomic_DNA"/>
</dbReference>
<dbReference type="InterPro" id="IPR036380">
    <property type="entry name" value="Isochorismatase-like_sf"/>
</dbReference>
<dbReference type="RefSeq" id="WP_183997481.1">
    <property type="nucleotide sequence ID" value="NZ_JACIEH010000002.1"/>
</dbReference>
<keyword evidence="2" id="KW-0662">Pyridine nucleotide biosynthesis</keyword>
<accession>A0A7W6JS65</accession>
<dbReference type="Proteomes" id="UP000557392">
    <property type="component" value="Unassembled WGS sequence"/>
</dbReference>
<dbReference type="GO" id="GO:0008936">
    <property type="term" value="F:nicotinamidase activity"/>
    <property type="evidence" value="ECO:0007669"/>
    <property type="project" value="UniProtKB-EC"/>
</dbReference>
<gene>
    <name evidence="9" type="ORF">GGR46_002140</name>
</gene>
<evidence type="ECO:0000256" key="3">
    <source>
        <dbReference type="ARBA" id="ARBA00022723"/>
    </source>
</evidence>
<evidence type="ECO:0000256" key="4">
    <source>
        <dbReference type="ARBA" id="ARBA00022801"/>
    </source>
</evidence>
<evidence type="ECO:0000313" key="9">
    <source>
        <dbReference type="EMBL" id="MBB4098576.1"/>
    </source>
</evidence>
<evidence type="ECO:0000256" key="7">
    <source>
        <dbReference type="ARBA" id="ARBA00043224"/>
    </source>
</evidence>
<dbReference type="Gene3D" id="3.40.50.850">
    <property type="entry name" value="Isochorismatase-like"/>
    <property type="match status" value="1"/>
</dbReference>
<organism evidence="9 10">
    <name type="scientific">Sphingomonas kyeonggiensis</name>
    <dbReference type="NCBI Taxonomy" id="1268553"/>
    <lineage>
        <taxon>Bacteria</taxon>
        <taxon>Pseudomonadati</taxon>
        <taxon>Pseudomonadota</taxon>
        <taxon>Alphaproteobacteria</taxon>
        <taxon>Sphingomonadales</taxon>
        <taxon>Sphingomonadaceae</taxon>
        <taxon>Sphingomonas</taxon>
    </lineage>
</organism>
<evidence type="ECO:0000256" key="1">
    <source>
        <dbReference type="ARBA" id="ARBA00006336"/>
    </source>
</evidence>
<dbReference type="PANTHER" id="PTHR11080:SF2">
    <property type="entry name" value="LD05707P"/>
    <property type="match status" value="1"/>
</dbReference>
<evidence type="ECO:0000256" key="5">
    <source>
        <dbReference type="ARBA" id="ARBA00037900"/>
    </source>
</evidence>
<keyword evidence="3" id="KW-0479">Metal-binding</keyword>
<dbReference type="GO" id="GO:0046872">
    <property type="term" value="F:metal ion binding"/>
    <property type="evidence" value="ECO:0007669"/>
    <property type="project" value="UniProtKB-KW"/>
</dbReference>
<evidence type="ECO:0000259" key="8">
    <source>
        <dbReference type="Pfam" id="PF00857"/>
    </source>
</evidence>
<reference evidence="9 10" key="1">
    <citation type="submission" date="2020-08" db="EMBL/GenBank/DDBJ databases">
        <title>Genomic Encyclopedia of Type Strains, Phase IV (KMG-IV): sequencing the most valuable type-strain genomes for metagenomic binning, comparative biology and taxonomic classification.</title>
        <authorList>
            <person name="Goeker M."/>
        </authorList>
    </citation>
    <scope>NUCLEOTIDE SEQUENCE [LARGE SCALE GENOMIC DNA]</scope>
    <source>
        <strain evidence="9 10">DSM 101806</strain>
    </source>
</reference>
<comment type="caution">
    <text evidence="9">The sequence shown here is derived from an EMBL/GenBank/DDBJ whole genome shotgun (WGS) entry which is preliminary data.</text>
</comment>
<evidence type="ECO:0000313" key="10">
    <source>
        <dbReference type="Proteomes" id="UP000557392"/>
    </source>
</evidence>
<name>A0A7W6JS65_9SPHN</name>
<proteinExistence type="inferred from homology"/>
<comment type="similarity">
    <text evidence="1">Belongs to the isochorismatase family.</text>
</comment>
<sequence length="197" mass="21214">MSNFVIVVDMQRDFVAADGALPVPGAEQIVTPMRDWLAGLDPEETAGVLFTFDTHVPAVYAVSEEAKQFPPHCEKSTLGWALVVDPDVVDSAIATWRLEKGVFDMWAEPGLFVESIREGGSVDREAFFSGLFRGEIDGVTVVGVAADYCVRWAVEGLTARGFRVTVPAALTRGIARPIGQVAAEEWAGADVAIEEMA</sequence>